<reference evidence="1" key="1">
    <citation type="submission" date="2020-08" db="EMBL/GenBank/DDBJ databases">
        <title>A bifunctional nitrone conjugated secondary metabolite targeting the ribosome.</title>
        <authorList>
            <person name="Limbrick E.M."/>
            <person name="Graf M."/>
            <person name="Derewacz D.K."/>
            <person name="Nguyen F."/>
            <person name="Spraggins J.M."/>
            <person name="Wieland M."/>
            <person name="Ynigez-Gutierrez A.E."/>
            <person name="Reisman B.J."/>
            <person name="Zinshteyn B."/>
            <person name="McCulloch K."/>
            <person name="Iverson T.M."/>
            <person name="Green R."/>
            <person name="Wilson D.N."/>
            <person name="Bachmann B.O."/>
        </authorList>
    </citation>
    <scope>NUCLEOTIDE SEQUENCE</scope>
    <source>
        <strain evidence="1">Africana</strain>
    </source>
</reference>
<dbReference type="EMBL" id="CP058905">
    <property type="protein sequence ID" value="QLJ98469.1"/>
    <property type="molecule type" value="Genomic_DNA"/>
</dbReference>
<accession>A0A7D6CDW7</accession>
<protein>
    <submittedName>
        <fullName evidence="1">Uncharacterized protein</fullName>
    </submittedName>
</protein>
<gene>
    <name evidence="1" type="ORF">HZU44_28010</name>
</gene>
<dbReference type="AlphaFoldDB" id="A0A7D6CDW7"/>
<proteinExistence type="predicted"/>
<organism evidence="1">
    <name type="scientific">Micromonospora carbonacea</name>
    <dbReference type="NCBI Taxonomy" id="47853"/>
    <lineage>
        <taxon>Bacteria</taxon>
        <taxon>Bacillati</taxon>
        <taxon>Actinomycetota</taxon>
        <taxon>Actinomycetes</taxon>
        <taxon>Micromonosporales</taxon>
        <taxon>Micromonosporaceae</taxon>
        <taxon>Micromonospora</taxon>
    </lineage>
</organism>
<name>A0A7D6CDW7_9ACTN</name>
<sequence length="135" mass="14457">MASPGNSGVERGFLWASGAVDPQSIDNWAQSNVTVRNSETLTALEVRVRIALTPYVTSTGMWSTIPAEHLVTTVEQQPGVLVYTFTLKPAVRITPGSYIFAVQYGHAVGGRDPSRDSYQAIATAEVARAEVDGGF</sequence>
<evidence type="ECO:0000313" key="1">
    <source>
        <dbReference type="EMBL" id="QLJ98469.1"/>
    </source>
</evidence>